<gene>
    <name evidence="1" type="ORF">SAMN04244579_04725</name>
</gene>
<name>A0A1H6ZJI1_9GAMM</name>
<proteinExistence type="predicted"/>
<organism evidence="1 2">
    <name type="scientific">Azotobacter beijerinckii</name>
    <dbReference type="NCBI Taxonomy" id="170623"/>
    <lineage>
        <taxon>Bacteria</taxon>
        <taxon>Pseudomonadati</taxon>
        <taxon>Pseudomonadota</taxon>
        <taxon>Gammaproteobacteria</taxon>
        <taxon>Pseudomonadales</taxon>
        <taxon>Pseudomonadaceae</taxon>
        <taxon>Azotobacter</taxon>
    </lineage>
</organism>
<dbReference type="SUPFAM" id="SSF53098">
    <property type="entry name" value="Ribonuclease H-like"/>
    <property type="match status" value="1"/>
</dbReference>
<accession>A0A1H6ZJI1</accession>
<evidence type="ECO:0000313" key="1">
    <source>
        <dbReference type="EMBL" id="SEJ53589.1"/>
    </source>
</evidence>
<dbReference type="InterPro" id="IPR012337">
    <property type="entry name" value="RNaseH-like_sf"/>
</dbReference>
<dbReference type="AlphaFoldDB" id="A0A1H6ZJI1"/>
<protein>
    <submittedName>
        <fullName evidence="1">Uncharacterized protein</fullName>
    </submittedName>
</protein>
<dbReference type="PANTHER" id="PTHR35404">
    <property type="entry name" value="TRANSPOSASE OF TN10"/>
    <property type="match status" value="1"/>
</dbReference>
<sequence length="137" mass="15300">MQIVQFLHAAFAEALPTIHARRLEALMAAVAALLQGRCLSLTALGRSMPCSAWPKHAIKRVDHLLGNWKLQAEQGLFYWVMLRSPAGLAKAPRAASRSAKPSRGHCGQYFRVRNRDSEYGLSLLPRVWAGRIQIVRD</sequence>
<evidence type="ECO:0000313" key="2">
    <source>
        <dbReference type="Proteomes" id="UP000199005"/>
    </source>
</evidence>
<reference evidence="1 2" key="1">
    <citation type="submission" date="2016-10" db="EMBL/GenBank/DDBJ databases">
        <authorList>
            <person name="de Groot N.N."/>
        </authorList>
    </citation>
    <scope>NUCLEOTIDE SEQUENCE [LARGE SCALE GENOMIC DNA]</scope>
    <source>
        <strain evidence="1 2">DSM 1041</strain>
    </source>
</reference>
<dbReference type="Proteomes" id="UP000199005">
    <property type="component" value="Unassembled WGS sequence"/>
</dbReference>
<dbReference type="EMBL" id="FNYO01000154">
    <property type="protein sequence ID" value="SEJ53589.1"/>
    <property type="molecule type" value="Genomic_DNA"/>
</dbReference>
<dbReference type="PANTHER" id="PTHR35404:SF8">
    <property type="entry name" value="TRANSPOSASE OF TN10"/>
    <property type="match status" value="1"/>
</dbReference>